<evidence type="ECO:0000256" key="2">
    <source>
        <dbReference type="ARBA" id="ARBA00022643"/>
    </source>
</evidence>
<dbReference type="PANTHER" id="PTHR23026:SF90">
    <property type="entry name" value="IODOTYROSINE DEIODINASE 1"/>
    <property type="match status" value="1"/>
</dbReference>
<dbReference type="Proteomes" id="UP000244932">
    <property type="component" value="Unassembled WGS sequence"/>
</dbReference>
<evidence type="ECO:0000256" key="3">
    <source>
        <dbReference type="ARBA" id="ARBA00023002"/>
    </source>
</evidence>
<reference evidence="5 6" key="1">
    <citation type="submission" date="2018-03" db="EMBL/GenBank/DDBJ databases">
        <authorList>
            <person name="Keele B.F."/>
        </authorList>
    </citation>
    <scope>NUCLEOTIDE SEQUENCE [LARGE SCALE GENOMIC DNA]</scope>
    <source>
        <strain evidence="5 6">CeCT 8812</strain>
    </source>
</reference>
<keyword evidence="3 5" id="KW-0560">Oxidoreductase</keyword>
<dbReference type="InterPro" id="IPR050627">
    <property type="entry name" value="Nitroreductase/BluB"/>
</dbReference>
<dbReference type="InterPro" id="IPR029479">
    <property type="entry name" value="Nitroreductase"/>
</dbReference>
<name>A0A2R8A7Y9_9RHOB</name>
<dbReference type="InterPro" id="IPR000415">
    <property type="entry name" value="Nitroreductase-like"/>
</dbReference>
<dbReference type="GO" id="GO:0016491">
    <property type="term" value="F:oxidoreductase activity"/>
    <property type="evidence" value="ECO:0007669"/>
    <property type="project" value="UniProtKB-KW"/>
</dbReference>
<sequence>MRVSEAVTKRRSTRAFLPTQVDPNLLKRLVAKAGRTASGGNLQPWHVHLLTGDGMARFREAMAPRRATGQADTPEYPVYPQPLAEPYRTRRFAVGEAMYAKLDIPREDKAKRLEWFARNWDFFGAPAALFLFVDRQMGAAQWTDLGAYLNTVMLLLVEEGLASCPQEAWSVQHETVSRFCDVAPNLMLFAGLAIGYADPDADVNELVTERADAQEWMTHHA</sequence>
<feature type="domain" description="Nitroreductase" evidence="4">
    <location>
        <begin position="8"/>
        <end position="196"/>
    </location>
</feature>
<evidence type="ECO:0000256" key="1">
    <source>
        <dbReference type="ARBA" id="ARBA00022630"/>
    </source>
</evidence>
<keyword evidence="1" id="KW-0285">Flavoprotein</keyword>
<keyword evidence="2" id="KW-0288">FMN</keyword>
<evidence type="ECO:0000313" key="6">
    <source>
        <dbReference type="Proteomes" id="UP000244932"/>
    </source>
</evidence>
<dbReference type="AlphaFoldDB" id="A0A2R8A7Y9"/>
<dbReference type="CDD" id="cd02136">
    <property type="entry name" value="PnbA_NfnB-like"/>
    <property type="match status" value="1"/>
</dbReference>
<dbReference type="PANTHER" id="PTHR23026">
    <property type="entry name" value="NADPH NITROREDUCTASE"/>
    <property type="match status" value="1"/>
</dbReference>
<dbReference type="EMBL" id="OMKW01000001">
    <property type="protein sequence ID" value="SPF28344.1"/>
    <property type="molecule type" value="Genomic_DNA"/>
</dbReference>
<keyword evidence="6" id="KW-1185">Reference proteome</keyword>
<dbReference type="Gene3D" id="3.40.109.10">
    <property type="entry name" value="NADH Oxidase"/>
    <property type="match status" value="1"/>
</dbReference>
<proteinExistence type="predicted"/>
<accession>A0A2R8A7Y9</accession>
<evidence type="ECO:0000259" key="4">
    <source>
        <dbReference type="Pfam" id="PF00881"/>
    </source>
</evidence>
<organism evidence="5 6">
    <name type="scientific">Pontivivens insulae</name>
    <dbReference type="NCBI Taxonomy" id="1639689"/>
    <lineage>
        <taxon>Bacteria</taxon>
        <taxon>Pseudomonadati</taxon>
        <taxon>Pseudomonadota</taxon>
        <taxon>Alphaproteobacteria</taxon>
        <taxon>Rhodobacterales</taxon>
        <taxon>Paracoccaceae</taxon>
        <taxon>Pontivivens</taxon>
    </lineage>
</organism>
<dbReference type="RefSeq" id="WP_108781059.1">
    <property type="nucleotide sequence ID" value="NZ_OMKW01000001.1"/>
</dbReference>
<protein>
    <submittedName>
        <fullName evidence="5">Nitroreductase NfnB</fullName>
        <ecNumber evidence="5">1.-.-.-</ecNumber>
    </submittedName>
</protein>
<dbReference type="OrthoDB" id="9802510at2"/>
<dbReference type="Pfam" id="PF00881">
    <property type="entry name" value="Nitroreductase"/>
    <property type="match status" value="1"/>
</dbReference>
<dbReference type="SUPFAM" id="SSF55469">
    <property type="entry name" value="FMN-dependent nitroreductase-like"/>
    <property type="match status" value="1"/>
</dbReference>
<gene>
    <name evidence="5" type="primary">nfnB</name>
    <name evidence="5" type="ORF">POI8812_00642</name>
</gene>
<evidence type="ECO:0000313" key="5">
    <source>
        <dbReference type="EMBL" id="SPF28344.1"/>
    </source>
</evidence>
<dbReference type="EC" id="1.-.-.-" evidence="5"/>